<evidence type="ECO:0000313" key="2">
    <source>
        <dbReference type="EMBL" id="QCF25990.1"/>
    </source>
</evidence>
<dbReference type="Proteomes" id="UP000298049">
    <property type="component" value="Chromosome"/>
</dbReference>
<dbReference type="RefSeq" id="WP_136548711.1">
    <property type="nucleotide sequence ID" value="NZ_CP031093.1"/>
</dbReference>
<dbReference type="AlphaFoldDB" id="A0A4V1D8Q3"/>
<dbReference type="KEGG" id="hmi:soil367_08685"/>
<organism evidence="2 3">
    <name type="scientific">Hydrocarboniclastica marina</name>
    <dbReference type="NCBI Taxonomy" id="2259620"/>
    <lineage>
        <taxon>Bacteria</taxon>
        <taxon>Pseudomonadati</taxon>
        <taxon>Pseudomonadota</taxon>
        <taxon>Gammaproteobacteria</taxon>
        <taxon>Alteromonadales</taxon>
        <taxon>Alteromonadaceae</taxon>
        <taxon>Hydrocarboniclastica</taxon>
    </lineage>
</organism>
<evidence type="ECO:0000313" key="3">
    <source>
        <dbReference type="Proteomes" id="UP000298049"/>
    </source>
</evidence>
<reference evidence="2 3" key="1">
    <citation type="submission" date="2018-07" db="EMBL/GenBank/DDBJ databases">
        <title>Marsedoiliclastica nanhaica gen. nov. sp. nov., a novel marine hydrocarbonoclastic bacterium isolated from an in-situ enriched hydrocarbon-degrading consortium in deep-sea sediment.</title>
        <authorList>
            <person name="Dong C."/>
            <person name="Ma T."/>
            <person name="Liu R."/>
            <person name="Shao Z."/>
        </authorList>
    </citation>
    <scope>NUCLEOTIDE SEQUENCE [LARGE SCALE GENOMIC DNA]</scope>
    <source>
        <strain evidence="3">soil36-7</strain>
    </source>
</reference>
<sequence>MFSADFNTKQPLPDLFASFNMKRGLLRREQILAAVYQLDDCGCVIKTDEAFVFGDEIRLSLSLNMPLESASTPLLTGRIAGVRKYCSNFFYAVEFKGDMDDSATADIARIRALLERKVALKGRRKSRRSPGTPPALRAARA</sequence>
<proteinExistence type="predicted"/>
<evidence type="ECO:0000256" key="1">
    <source>
        <dbReference type="SAM" id="MobiDB-lite"/>
    </source>
</evidence>
<dbReference type="OrthoDB" id="6371350at2"/>
<gene>
    <name evidence="2" type="ORF">soil367_08685</name>
</gene>
<evidence type="ECO:0008006" key="4">
    <source>
        <dbReference type="Google" id="ProtNLM"/>
    </source>
</evidence>
<dbReference type="EMBL" id="CP031093">
    <property type="protein sequence ID" value="QCF25990.1"/>
    <property type="molecule type" value="Genomic_DNA"/>
</dbReference>
<keyword evidence="3" id="KW-1185">Reference proteome</keyword>
<feature type="region of interest" description="Disordered" evidence="1">
    <location>
        <begin position="122"/>
        <end position="141"/>
    </location>
</feature>
<accession>A0A4V1D8Q3</accession>
<protein>
    <recommendedName>
        <fullName evidence="4">PilZ domain-containing protein</fullName>
    </recommendedName>
</protein>
<name>A0A4V1D8Q3_9ALTE</name>